<dbReference type="Pfam" id="PF08241">
    <property type="entry name" value="Methyltransf_11"/>
    <property type="match status" value="1"/>
</dbReference>
<keyword evidence="2 5" id="KW-0489">Methyltransferase</keyword>
<dbReference type="Gene3D" id="3.40.50.150">
    <property type="entry name" value="Vaccinia Virus protein VP39"/>
    <property type="match status" value="1"/>
</dbReference>
<evidence type="ECO:0000256" key="2">
    <source>
        <dbReference type="ARBA" id="ARBA00022603"/>
    </source>
</evidence>
<accession>A0A0W0VXD8</accession>
<evidence type="ECO:0000259" key="4">
    <source>
        <dbReference type="Pfam" id="PF08241"/>
    </source>
</evidence>
<dbReference type="EMBL" id="LNYL01000050">
    <property type="protein sequence ID" value="KTD24682.1"/>
    <property type="molecule type" value="Genomic_DNA"/>
</dbReference>
<dbReference type="GO" id="GO:0008757">
    <property type="term" value="F:S-adenosylmethionine-dependent methyltransferase activity"/>
    <property type="evidence" value="ECO:0007669"/>
    <property type="project" value="InterPro"/>
</dbReference>
<gene>
    <name evidence="5" type="ORF">Lmac_2769</name>
</gene>
<dbReference type="InterPro" id="IPR029063">
    <property type="entry name" value="SAM-dependent_MTases_sf"/>
</dbReference>
<proteinExistence type="inferred from homology"/>
<dbReference type="RefSeq" id="WP_065240040.1">
    <property type="nucleotide sequence ID" value="NZ_CAAAIB010000019.1"/>
</dbReference>
<comment type="caution">
    <text evidence="5">The sequence shown here is derived from an EMBL/GenBank/DDBJ whole genome shotgun (WGS) entry which is preliminary data.</text>
</comment>
<protein>
    <submittedName>
        <fullName evidence="5">SAM dependent methyltransferase</fullName>
    </submittedName>
</protein>
<dbReference type="PANTHER" id="PTHR44942">
    <property type="entry name" value="METHYLTRANSF_11 DOMAIN-CONTAINING PROTEIN"/>
    <property type="match status" value="1"/>
</dbReference>
<sequence length="250" mass="29040">MKDYIKHFNQQSENYLLFRPTYPAALYDYLVSLVKEHQNVWDCGTGNGQAAVVLAHYFDQVIATDINHAQLEAAPKNKKISYLCCPAESIPILDHSIDLITVAQALHWFNFDAFYDEVRRVGKSSAVIAAWCYSLGQFHSPLDEIIGKLYHDILGDNYWPAERRYIDEEYRTIPFPFNKMTPPSLTIEKDLNFSEFIGYLNTWSAVKEYQLKNQVNPINFIFKALEATWGKLEQRYTMHWPLHLLIGSIH</sequence>
<dbReference type="AlphaFoldDB" id="A0A0W0VXD8"/>
<evidence type="ECO:0000256" key="1">
    <source>
        <dbReference type="ARBA" id="ARBA00008361"/>
    </source>
</evidence>
<evidence type="ECO:0000313" key="5">
    <source>
        <dbReference type="EMBL" id="KTD24682.1"/>
    </source>
</evidence>
<keyword evidence="6" id="KW-1185">Reference proteome</keyword>
<dbReference type="PANTHER" id="PTHR44942:SF4">
    <property type="entry name" value="METHYLTRANSFERASE TYPE 11 DOMAIN-CONTAINING PROTEIN"/>
    <property type="match status" value="1"/>
</dbReference>
<keyword evidence="3 5" id="KW-0808">Transferase</keyword>
<reference evidence="5 6" key="1">
    <citation type="submission" date="2015-11" db="EMBL/GenBank/DDBJ databases">
        <title>Genomic analysis of 38 Legionella species identifies large and diverse effector repertoires.</title>
        <authorList>
            <person name="Burstein D."/>
            <person name="Amaro F."/>
            <person name="Zusman T."/>
            <person name="Lifshitz Z."/>
            <person name="Cohen O."/>
            <person name="Gilbert J.A."/>
            <person name="Pupko T."/>
            <person name="Shuman H.A."/>
            <person name="Segal G."/>
        </authorList>
    </citation>
    <scope>NUCLEOTIDE SEQUENCE [LARGE SCALE GENOMIC DNA]</scope>
    <source>
        <strain evidence="5 6">PX-1-G2-E2</strain>
    </source>
</reference>
<evidence type="ECO:0000256" key="3">
    <source>
        <dbReference type="ARBA" id="ARBA00022679"/>
    </source>
</evidence>
<dbReference type="GO" id="GO:0032259">
    <property type="term" value="P:methylation"/>
    <property type="evidence" value="ECO:0007669"/>
    <property type="project" value="UniProtKB-KW"/>
</dbReference>
<dbReference type="InterPro" id="IPR013216">
    <property type="entry name" value="Methyltransf_11"/>
</dbReference>
<dbReference type="PATRIC" id="fig|466.6.peg.2959"/>
<feature type="domain" description="Methyltransferase type 11" evidence="4">
    <location>
        <begin position="42"/>
        <end position="127"/>
    </location>
</feature>
<name>A0A0W0VXD8_9GAMM</name>
<evidence type="ECO:0000313" key="6">
    <source>
        <dbReference type="Proteomes" id="UP000054908"/>
    </source>
</evidence>
<dbReference type="SUPFAM" id="SSF53335">
    <property type="entry name" value="S-adenosyl-L-methionine-dependent methyltransferases"/>
    <property type="match status" value="1"/>
</dbReference>
<comment type="similarity">
    <text evidence="1">Belongs to the methyltransferase superfamily.</text>
</comment>
<organism evidence="5 6">
    <name type="scientific">Legionella maceachernii</name>
    <dbReference type="NCBI Taxonomy" id="466"/>
    <lineage>
        <taxon>Bacteria</taxon>
        <taxon>Pseudomonadati</taxon>
        <taxon>Pseudomonadota</taxon>
        <taxon>Gammaproteobacteria</taxon>
        <taxon>Legionellales</taxon>
        <taxon>Legionellaceae</taxon>
        <taxon>Legionella</taxon>
    </lineage>
</organism>
<dbReference type="CDD" id="cd02440">
    <property type="entry name" value="AdoMet_MTases"/>
    <property type="match status" value="1"/>
</dbReference>
<dbReference type="STRING" id="466.Lmac_2769"/>
<dbReference type="Proteomes" id="UP000054908">
    <property type="component" value="Unassembled WGS sequence"/>
</dbReference>
<dbReference type="InterPro" id="IPR051052">
    <property type="entry name" value="Diverse_substrate_MTase"/>
</dbReference>